<evidence type="ECO:0000256" key="3">
    <source>
        <dbReference type="ARBA" id="ARBA00023125"/>
    </source>
</evidence>
<name>A0AB34VLG3_9GAMM</name>
<dbReference type="InterPro" id="IPR001761">
    <property type="entry name" value="Peripla_BP/Lac1_sug-bd_dom"/>
</dbReference>
<dbReference type="Gene3D" id="3.40.50.2300">
    <property type="match status" value="2"/>
</dbReference>
<feature type="domain" description="HTH lacI-type" evidence="5">
    <location>
        <begin position="11"/>
        <end position="65"/>
    </location>
</feature>
<dbReference type="PANTHER" id="PTHR30146">
    <property type="entry name" value="LACI-RELATED TRANSCRIPTIONAL REPRESSOR"/>
    <property type="match status" value="1"/>
</dbReference>
<keyword evidence="4" id="KW-0804">Transcription</keyword>
<evidence type="ECO:0000259" key="5">
    <source>
        <dbReference type="PROSITE" id="PS50932"/>
    </source>
</evidence>
<keyword evidence="1" id="KW-0678">Repressor</keyword>
<evidence type="ECO:0000256" key="4">
    <source>
        <dbReference type="ARBA" id="ARBA00023163"/>
    </source>
</evidence>
<comment type="caution">
    <text evidence="6">The sequence shown here is derived from an EMBL/GenBank/DDBJ whole genome shotgun (WGS) entry which is preliminary data.</text>
</comment>
<reference evidence="6 7" key="1">
    <citation type="journal article" date="2016" name="Front. Microbiol.">
        <title>Genomic Resource of Rice Seed Associated Bacteria.</title>
        <authorList>
            <person name="Midha S."/>
            <person name="Bansal K."/>
            <person name="Sharma S."/>
            <person name="Kumar N."/>
            <person name="Patil P.P."/>
            <person name="Chaudhry V."/>
            <person name="Patil P.B."/>
        </authorList>
    </citation>
    <scope>NUCLEOTIDE SEQUENCE [LARGE SCALE GENOMIC DNA]</scope>
    <source>
        <strain evidence="6 7">RSA13</strain>
    </source>
</reference>
<dbReference type="Pfam" id="PF00532">
    <property type="entry name" value="Peripla_BP_1"/>
    <property type="match status" value="1"/>
</dbReference>
<evidence type="ECO:0000256" key="1">
    <source>
        <dbReference type="ARBA" id="ARBA00022491"/>
    </source>
</evidence>
<dbReference type="SUPFAM" id="SSF47413">
    <property type="entry name" value="lambda repressor-like DNA-binding domains"/>
    <property type="match status" value="1"/>
</dbReference>
<dbReference type="CDD" id="cd01392">
    <property type="entry name" value="HTH_LacI"/>
    <property type="match status" value="1"/>
</dbReference>
<accession>A0AB34VLG3</accession>
<keyword evidence="2" id="KW-0805">Transcription regulation</keyword>
<sequence>MTSKKQQVRGPTVADVARQAGVSKAQAARALGGYGAVSEEVQIRVTQAAETLGYRPNELARSMNTGRSNTIGVIVGDIENPHFGLALRGMADVARQAGFHLLLSNSDETVEEEREAVRVMLDKRVDGIIVAPCSSLACDNDHLRQVLTEGRALMTFDRSVEGLDVETIQADFLKVAKEATQLLLNAGHHRIAYLSSMRTAASYTHAMSLGPTPVAQRVKGMIDAHQDAGRALDPKLVRLNALNEECIEQILTELLSLPEPPSALIASDNLIAMGILRGLARRGLRVPDDISFVMYDDFPWTELMTPALTVVAQPVYEMGREAARRLICHIRQQPAGALPAFDSWMVVRGSVGPVRAGGKPVPAAWALSK</sequence>
<dbReference type="InterPro" id="IPR010982">
    <property type="entry name" value="Lambda_DNA-bd_dom_sf"/>
</dbReference>
<dbReference type="Gene3D" id="1.10.260.40">
    <property type="entry name" value="lambda repressor-like DNA-binding domains"/>
    <property type="match status" value="1"/>
</dbReference>
<organism evidence="6 7">
    <name type="scientific">Pantoea stewartii</name>
    <dbReference type="NCBI Taxonomy" id="66269"/>
    <lineage>
        <taxon>Bacteria</taxon>
        <taxon>Pseudomonadati</taxon>
        <taxon>Pseudomonadota</taxon>
        <taxon>Gammaproteobacteria</taxon>
        <taxon>Enterobacterales</taxon>
        <taxon>Erwiniaceae</taxon>
        <taxon>Pantoea</taxon>
    </lineage>
</organism>
<proteinExistence type="predicted"/>
<evidence type="ECO:0000313" key="6">
    <source>
        <dbReference type="EMBL" id="KTT01322.1"/>
    </source>
</evidence>
<dbReference type="AlphaFoldDB" id="A0AB34VLG3"/>
<dbReference type="InterPro" id="IPR028082">
    <property type="entry name" value="Peripla_BP_I"/>
</dbReference>
<dbReference type="GO" id="GO:0003700">
    <property type="term" value="F:DNA-binding transcription factor activity"/>
    <property type="evidence" value="ECO:0007669"/>
    <property type="project" value="TreeGrafter"/>
</dbReference>
<dbReference type="CDD" id="cd06267">
    <property type="entry name" value="PBP1_LacI_sugar_binding-like"/>
    <property type="match status" value="1"/>
</dbReference>
<dbReference type="PROSITE" id="PS50932">
    <property type="entry name" value="HTH_LACI_2"/>
    <property type="match status" value="1"/>
</dbReference>
<dbReference type="EMBL" id="LDSI01000002">
    <property type="protein sequence ID" value="KTT01322.1"/>
    <property type="molecule type" value="Genomic_DNA"/>
</dbReference>
<keyword evidence="3" id="KW-0238">DNA-binding</keyword>
<dbReference type="SMART" id="SM00354">
    <property type="entry name" value="HTH_LACI"/>
    <property type="match status" value="1"/>
</dbReference>
<gene>
    <name evidence="6" type="ORF">RSA13_02600</name>
</gene>
<dbReference type="GO" id="GO:0000976">
    <property type="term" value="F:transcription cis-regulatory region binding"/>
    <property type="evidence" value="ECO:0007669"/>
    <property type="project" value="TreeGrafter"/>
</dbReference>
<dbReference type="Pfam" id="PF00356">
    <property type="entry name" value="LacI"/>
    <property type="match status" value="1"/>
</dbReference>
<dbReference type="PANTHER" id="PTHR30146:SF148">
    <property type="entry name" value="HTH-TYPE TRANSCRIPTIONAL REPRESSOR PURR-RELATED"/>
    <property type="match status" value="1"/>
</dbReference>
<dbReference type="RefSeq" id="WP_058708167.1">
    <property type="nucleotide sequence ID" value="NZ_LDSI01000002.1"/>
</dbReference>
<protein>
    <submittedName>
        <fullName evidence="6">LacI family transcriptional regulator</fullName>
    </submittedName>
</protein>
<dbReference type="Proteomes" id="UP000072520">
    <property type="component" value="Unassembled WGS sequence"/>
</dbReference>
<dbReference type="InterPro" id="IPR000843">
    <property type="entry name" value="HTH_LacI"/>
</dbReference>
<dbReference type="SUPFAM" id="SSF53822">
    <property type="entry name" value="Periplasmic binding protein-like I"/>
    <property type="match status" value="1"/>
</dbReference>
<evidence type="ECO:0000313" key="7">
    <source>
        <dbReference type="Proteomes" id="UP000072520"/>
    </source>
</evidence>
<evidence type="ECO:0000256" key="2">
    <source>
        <dbReference type="ARBA" id="ARBA00023015"/>
    </source>
</evidence>